<dbReference type="Proteomes" id="UP000074247">
    <property type="component" value="Unassembled WGS sequence"/>
</dbReference>
<name>A0A139YAA6_TOXGO</name>
<feature type="compositionally biased region" description="Low complexity" evidence="1">
    <location>
        <begin position="23"/>
        <end position="37"/>
    </location>
</feature>
<dbReference type="InterPro" id="IPR028078">
    <property type="entry name" value="ACDC"/>
</dbReference>
<dbReference type="OrthoDB" id="332674at2759"/>
<proteinExistence type="predicted"/>
<organism evidence="3 4">
    <name type="scientific">Toxoplasma gondii ARI</name>
    <dbReference type="NCBI Taxonomy" id="1074872"/>
    <lineage>
        <taxon>Eukaryota</taxon>
        <taxon>Sar</taxon>
        <taxon>Alveolata</taxon>
        <taxon>Apicomplexa</taxon>
        <taxon>Conoidasida</taxon>
        <taxon>Coccidia</taxon>
        <taxon>Eucoccidiorida</taxon>
        <taxon>Eimeriorina</taxon>
        <taxon>Sarcocystidae</taxon>
        <taxon>Toxoplasma</taxon>
    </lineage>
</organism>
<feature type="non-terminal residue" evidence="3">
    <location>
        <position position="1"/>
    </location>
</feature>
<sequence>GASHGGSVAGPSAPSPLLRSRRPWGSSGAASAGPGDSWAREAAQLPLYAGMQYDAVSKCFRVKLQSHRRAFSVVRRGVREAHLLAVEALKNDGSLQEEDEEDFRAFYSGRPRRSGAPGPAGRPGGPGDAERGRPRSAGRIQDEGEEGYREMRSGRCREREEEGAFSTVGGREGAPFRDSLSAYGSAGASFGGSHSVVTRGSSYYGSAHVSSSLGTSSRYERGGETFSRGYGSLSHGAGADSYGSFSNGLASRRVEGRHASQKGVGAFSASLFDEDDDDAFAPLGGLALTKNAISICLTDLRDACLALCFSTVAEQEERRRMVQQHIFHVQDAGRKEMILPYLHLFECLLLLNQLPHEIEVPAQRILFSALDMHARAAVHTYFPNYFRKLAEGRTREEDRPRGRVAGRGVSLGAAGEAKALADELMLDSEDAGFPK</sequence>
<evidence type="ECO:0000313" key="3">
    <source>
        <dbReference type="EMBL" id="KYF49533.1"/>
    </source>
</evidence>
<dbReference type="EMBL" id="AGQS02003398">
    <property type="protein sequence ID" value="KYF49533.1"/>
    <property type="molecule type" value="Genomic_DNA"/>
</dbReference>
<evidence type="ECO:0000313" key="4">
    <source>
        <dbReference type="Proteomes" id="UP000074247"/>
    </source>
</evidence>
<comment type="caution">
    <text evidence="3">The sequence shown here is derived from an EMBL/GenBank/DDBJ whole genome shotgun (WGS) entry which is preliminary data.</text>
</comment>
<dbReference type="AlphaFoldDB" id="A0A139YAA6"/>
<protein>
    <submittedName>
        <fullName evidence="3">AP2 domain transcription factor AP2XII-5</fullName>
    </submittedName>
</protein>
<feature type="region of interest" description="Disordered" evidence="1">
    <location>
        <begin position="1"/>
        <end position="37"/>
    </location>
</feature>
<gene>
    <name evidence="3" type="ORF">TGARI_247730B</name>
</gene>
<feature type="compositionally biased region" description="Basic and acidic residues" evidence="1">
    <location>
        <begin position="140"/>
        <end position="162"/>
    </location>
</feature>
<dbReference type="VEuPathDB" id="ToxoDB:TGARI_247730B"/>
<accession>A0A139YAA6</accession>
<dbReference type="Pfam" id="PF14733">
    <property type="entry name" value="ACDC"/>
    <property type="match status" value="1"/>
</dbReference>
<evidence type="ECO:0000256" key="1">
    <source>
        <dbReference type="SAM" id="MobiDB-lite"/>
    </source>
</evidence>
<evidence type="ECO:0000259" key="2">
    <source>
        <dbReference type="Pfam" id="PF14733"/>
    </source>
</evidence>
<feature type="domain" description="AP2-coincident C-terminal" evidence="2">
    <location>
        <begin position="286"/>
        <end position="370"/>
    </location>
</feature>
<reference evidence="3 4" key="1">
    <citation type="journal article" date="2016" name="Nat. Commun.">
        <title>Local admixture of amplified and diversified secreted pathogenesis determinants shapes mosaic Toxoplasma gondii genomes.</title>
        <authorList>
            <person name="Lorenzi H."/>
            <person name="Khan A."/>
            <person name="Behnke M.S."/>
            <person name="Namasivayam S."/>
            <person name="Swapna L.S."/>
            <person name="Hadjithomas M."/>
            <person name="Karamycheva S."/>
            <person name="Pinney D."/>
            <person name="Brunk B.P."/>
            <person name="Ajioka J.W."/>
            <person name="Ajzenberg D."/>
            <person name="Boothroyd J.C."/>
            <person name="Boyle J.P."/>
            <person name="Darde M.L."/>
            <person name="Diaz-Miranda M.A."/>
            <person name="Dubey J.P."/>
            <person name="Fritz H.M."/>
            <person name="Gennari S.M."/>
            <person name="Gregory B.D."/>
            <person name="Kim K."/>
            <person name="Saeij J.P."/>
            <person name="Su C."/>
            <person name="White M.W."/>
            <person name="Zhu X.Q."/>
            <person name="Howe D.K."/>
            <person name="Rosenthal B.M."/>
            <person name="Grigg M.E."/>
            <person name="Parkinson J."/>
            <person name="Liu L."/>
            <person name="Kissinger J.C."/>
            <person name="Roos D.S."/>
            <person name="Sibley L.D."/>
        </authorList>
    </citation>
    <scope>NUCLEOTIDE SEQUENCE [LARGE SCALE GENOMIC DNA]</scope>
    <source>
        <strain evidence="3 4">ARI</strain>
    </source>
</reference>
<feature type="region of interest" description="Disordered" evidence="1">
    <location>
        <begin position="108"/>
        <end position="172"/>
    </location>
</feature>